<keyword evidence="3" id="KW-1185">Reference proteome</keyword>
<sequence>MEVYIDIVKDILIFISSLGILLASYRLWVEKDRKNIIYARIHILGVIDCACFLIFIALGEPLLAFVYLILAPFLAHAIANAAYNDKLDKLSK</sequence>
<feature type="transmembrane region" description="Helical" evidence="1">
    <location>
        <begin position="41"/>
        <end position="58"/>
    </location>
</feature>
<gene>
    <name evidence="2" type="ORF">MLAUSG7_0572</name>
</gene>
<dbReference type="Proteomes" id="UP000679213">
    <property type="component" value="Chromosome I"/>
</dbReference>
<organism evidence="2 3">
    <name type="scientific">Methanocaldococcus lauensis</name>
    <dbReference type="NCBI Taxonomy" id="2546128"/>
    <lineage>
        <taxon>Archaea</taxon>
        <taxon>Methanobacteriati</taxon>
        <taxon>Methanobacteriota</taxon>
        <taxon>Methanomada group</taxon>
        <taxon>Methanococci</taxon>
        <taxon>Methanococcales</taxon>
        <taxon>Methanocaldococcaceae</taxon>
        <taxon>Methanocaldococcus</taxon>
    </lineage>
</organism>
<dbReference type="EMBL" id="LR792632">
    <property type="protein sequence ID" value="CAB3288152.1"/>
    <property type="molecule type" value="Genomic_DNA"/>
</dbReference>
<proteinExistence type="predicted"/>
<name>A0A8D6SZD8_9EURY</name>
<keyword evidence="1" id="KW-0812">Transmembrane</keyword>
<protein>
    <submittedName>
        <fullName evidence="2">Energy conserving hydrogenase Ehb protein C</fullName>
    </submittedName>
</protein>
<keyword evidence="1" id="KW-0472">Membrane</keyword>
<evidence type="ECO:0000313" key="2">
    <source>
        <dbReference type="EMBL" id="CAB3288152.1"/>
    </source>
</evidence>
<dbReference type="RefSeq" id="WP_250543622.1">
    <property type="nucleotide sequence ID" value="NZ_LR792632.1"/>
</dbReference>
<dbReference type="NCBIfam" id="NF004928">
    <property type="entry name" value="PRK06286.1-3"/>
    <property type="match status" value="1"/>
</dbReference>
<evidence type="ECO:0000256" key="1">
    <source>
        <dbReference type="SAM" id="Phobius"/>
    </source>
</evidence>
<feature type="transmembrane region" description="Helical" evidence="1">
    <location>
        <begin position="12"/>
        <end position="29"/>
    </location>
</feature>
<dbReference type="GeneID" id="65883382"/>
<feature type="transmembrane region" description="Helical" evidence="1">
    <location>
        <begin position="64"/>
        <end position="83"/>
    </location>
</feature>
<dbReference type="AlphaFoldDB" id="A0A8D6SZD8"/>
<accession>A0A8D6SZD8</accession>
<evidence type="ECO:0000313" key="3">
    <source>
        <dbReference type="Proteomes" id="UP000679213"/>
    </source>
</evidence>
<reference evidence="2 3" key="1">
    <citation type="submission" date="2020-04" db="EMBL/GenBank/DDBJ databases">
        <authorList>
            <consortium name="Genoscope - CEA"/>
            <person name="William W."/>
        </authorList>
    </citation>
    <scope>NUCLEOTIDE SEQUENCE [LARGE SCALE GENOMIC DNA]</scope>
    <source>
        <strain evidence="2 3">SG7</strain>
    </source>
</reference>
<dbReference type="KEGG" id="mesg:MLAUSG7_0572"/>
<keyword evidence="1" id="KW-1133">Transmembrane helix</keyword>